<sequence>MSNPKNAERSFAFRLRLTSGISEERVCCRTEMQAPQRIRTVKRNVFRFFMRTSFFRHWF</sequence>
<evidence type="ECO:0000313" key="1">
    <source>
        <dbReference type="EMBL" id="EQA71593.1"/>
    </source>
</evidence>
<proteinExistence type="predicted"/>
<organism evidence="1 2">
    <name type="scientific">Leptospira noguchii serovar Panama str. CZ214</name>
    <dbReference type="NCBI Taxonomy" id="1001595"/>
    <lineage>
        <taxon>Bacteria</taxon>
        <taxon>Pseudomonadati</taxon>
        <taxon>Spirochaetota</taxon>
        <taxon>Spirochaetia</taxon>
        <taxon>Leptospirales</taxon>
        <taxon>Leptospiraceae</taxon>
        <taxon>Leptospira</taxon>
    </lineage>
</organism>
<comment type="caution">
    <text evidence="1">The sequence shown here is derived from an EMBL/GenBank/DDBJ whole genome shotgun (WGS) entry which is preliminary data.</text>
</comment>
<name>T0FEF8_9LEPT</name>
<dbReference type="AlphaFoldDB" id="T0FEF8"/>
<reference evidence="1 2" key="1">
    <citation type="submission" date="2013-05" db="EMBL/GenBank/DDBJ databases">
        <authorList>
            <person name="Harkins D.M."/>
            <person name="Durkin A.S."/>
            <person name="Brinkac L.M."/>
            <person name="Haft D.H."/>
            <person name="Selengut J.D."/>
            <person name="Sanka R."/>
            <person name="DePew J."/>
            <person name="Purushe J."/>
            <person name="Hartskeerl R.A."/>
            <person name="Ahmed A."/>
            <person name="van der Linden H."/>
            <person name="Goris M.G.A."/>
            <person name="Vinetz J.M."/>
            <person name="Sutton G.G."/>
            <person name="Nierman W.C."/>
            <person name="Fouts D.E."/>
        </authorList>
    </citation>
    <scope>NUCLEOTIDE SEQUENCE [LARGE SCALE GENOMIC DNA]</scope>
    <source>
        <strain evidence="1 2">CZ214</strain>
    </source>
</reference>
<dbReference type="EMBL" id="AKWY02000021">
    <property type="protein sequence ID" value="EQA71593.1"/>
    <property type="molecule type" value="Genomic_DNA"/>
</dbReference>
<protein>
    <submittedName>
        <fullName evidence="1">Uncharacterized protein</fullName>
    </submittedName>
</protein>
<evidence type="ECO:0000313" key="2">
    <source>
        <dbReference type="Proteomes" id="UP000015442"/>
    </source>
</evidence>
<accession>T0FEF8</accession>
<dbReference type="Proteomes" id="UP000015442">
    <property type="component" value="Unassembled WGS sequence"/>
</dbReference>
<gene>
    <name evidence="1" type="ORF">LEP1GSC059_2816</name>
</gene>